<feature type="compositionally biased region" description="Basic and acidic residues" evidence="5">
    <location>
        <begin position="95"/>
        <end position="107"/>
    </location>
</feature>
<dbReference type="InterPro" id="IPR047867">
    <property type="entry name" value="Ribosomal_uL22_bac/org-type"/>
</dbReference>
<evidence type="ECO:0000256" key="4">
    <source>
        <dbReference type="RuleBase" id="RU004005"/>
    </source>
</evidence>
<dbReference type="PANTHER" id="PTHR13501">
    <property type="entry name" value="CHLOROPLAST 50S RIBOSOMAL PROTEIN L22-RELATED"/>
    <property type="match status" value="1"/>
</dbReference>
<gene>
    <name evidence="6" type="ORF">VTL71DRAFT_12936</name>
</gene>
<evidence type="ECO:0000256" key="5">
    <source>
        <dbReference type="SAM" id="MobiDB-lite"/>
    </source>
</evidence>
<keyword evidence="3 4" id="KW-0687">Ribonucleoprotein</keyword>
<dbReference type="InterPro" id="IPR001063">
    <property type="entry name" value="Ribosomal_uL22"/>
</dbReference>
<protein>
    <submittedName>
        <fullName evidence="6">Uncharacterized protein</fullName>
    </submittedName>
</protein>
<evidence type="ECO:0000256" key="2">
    <source>
        <dbReference type="ARBA" id="ARBA00022980"/>
    </source>
</evidence>
<reference evidence="6 7" key="1">
    <citation type="journal article" date="2024" name="Commun. Biol.">
        <title>Comparative genomic analysis of thermophilic fungi reveals convergent evolutionary adaptations and gene losses.</title>
        <authorList>
            <person name="Steindorff A.S."/>
            <person name="Aguilar-Pontes M.V."/>
            <person name="Robinson A.J."/>
            <person name="Andreopoulos B."/>
            <person name="LaButti K."/>
            <person name="Kuo A."/>
            <person name="Mondo S."/>
            <person name="Riley R."/>
            <person name="Otillar R."/>
            <person name="Haridas S."/>
            <person name="Lipzen A."/>
            <person name="Grimwood J."/>
            <person name="Schmutz J."/>
            <person name="Clum A."/>
            <person name="Reid I.D."/>
            <person name="Moisan M.C."/>
            <person name="Butler G."/>
            <person name="Nguyen T.T.M."/>
            <person name="Dewar K."/>
            <person name="Conant G."/>
            <person name="Drula E."/>
            <person name="Henrissat B."/>
            <person name="Hansel C."/>
            <person name="Singer S."/>
            <person name="Hutchinson M.I."/>
            <person name="de Vries R.P."/>
            <person name="Natvig D.O."/>
            <person name="Powell A.J."/>
            <person name="Tsang A."/>
            <person name="Grigoriev I.V."/>
        </authorList>
    </citation>
    <scope>NUCLEOTIDE SEQUENCE [LARGE SCALE GENOMIC DNA]</scope>
    <source>
        <strain evidence="6 7">CBS 494.80</strain>
    </source>
</reference>
<comment type="caution">
    <text evidence="6">The sequence shown here is derived from an EMBL/GenBank/DDBJ whole genome shotgun (WGS) entry which is preliminary data.</text>
</comment>
<feature type="region of interest" description="Disordered" evidence="5">
    <location>
        <begin position="63"/>
        <end position="107"/>
    </location>
</feature>
<sequence length="203" mass="23120">MSLHLPPRRLVQSALTSSQTQLAFIIPLFQSRSAQTMVSSKEYNKDRPKGKMMTNPLTEEFLRRKPAAQTQLPTRGGLSSSSIFEDEELAGPKPDGAKPKKKELEPRNPYRMAAALDPDPQGRLRWERKMVIRDIHKRGRLTKTQRLKREERVLLSKSHDFKTSVKKLVPLAKQIAGKTVEEAIVQMRFSKKKAAQDVKAHRG</sequence>
<dbReference type="Gene3D" id="3.90.470.10">
    <property type="entry name" value="Ribosomal protein L22/L17"/>
    <property type="match status" value="1"/>
</dbReference>
<dbReference type="SUPFAM" id="SSF54843">
    <property type="entry name" value="Ribosomal protein L22"/>
    <property type="match status" value="1"/>
</dbReference>
<organism evidence="6 7">
    <name type="scientific">Oculimacula yallundae</name>
    <dbReference type="NCBI Taxonomy" id="86028"/>
    <lineage>
        <taxon>Eukaryota</taxon>
        <taxon>Fungi</taxon>
        <taxon>Dikarya</taxon>
        <taxon>Ascomycota</taxon>
        <taxon>Pezizomycotina</taxon>
        <taxon>Leotiomycetes</taxon>
        <taxon>Helotiales</taxon>
        <taxon>Ploettnerulaceae</taxon>
        <taxon>Oculimacula</taxon>
    </lineage>
</organism>
<feature type="compositionally biased region" description="Polar residues" evidence="5">
    <location>
        <begin position="68"/>
        <end position="83"/>
    </location>
</feature>
<keyword evidence="7" id="KW-1185">Reference proteome</keyword>
<dbReference type="PANTHER" id="PTHR13501:SF10">
    <property type="entry name" value="LARGE RIBOSOMAL SUBUNIT PROTEIN UL22M"/>
    <property type="match status" value="1"/>
</dbReference>
<evidence type="ECO:0000313" key="6">
    <source>
        <dbReference type="EMBL" id="KAL2071701.1"/>
    </source>
</evidence>
<name>A0ABR4CR65_9HELO</name>
<dbReference type="Proteomes" id="UP001595075">
    <property type="component" value="Unassembled WGS sequence"/>
</dbReference>
<dbReference type="InterPro" id="IPR036394">
    <property type="entry name" value="Ribosomal_uL22_sf"/>
</dbReference>
<dbReference type="Pfam" id="PF00237">
    <property type="entry name" value="Ribosomal_L22"/>
    <property type="match status" value="1"/>
</dbReference>
<accession>A0ABR4CR65</accession>
<keyword evidence="2 4" id="KW-0689">Ribosomal protein</keyword>
<evidence type="ECO:0000256" key="1">
    <source>
        <dbReference type="ARBA" id="ARBA00009451"/>
    </source>
</evidence>
<evidence type="ECO:0000313" key="7">
    <source>
        <dbReference type="Proteomes" id="UP001595075"/>
    </source>
</evidence>
<proteinExistence type="inferred from homology"/>
<comment type="similarity">
    <text evidence="1 4">Belongs to the universal ribosomal protein uL22 family.</text>
</comment>
<dbReference type="EMBL" id="JAZHXI010000005">
    <property type="protein sequence ID" value="KAL2071701.1"/>
    <property type="molecule type" value="Genomic_DNA"/>
</dbReference>
<evidence type="ECO:0000256" key="3">
    <source>
        <dbReference type="ARBA" id="ARBA00023274"/>
    </source>
</evidence>